<comment type="subcellular location">
    <subcellularLocation>
        <location evidence="1 5">Nucleus</location>
    </subcellularLocation>
</comment>
<comment type="subunit">
    <text evidence="5">Component of the RNA polymerase III (Pol III) complex consisting of 17 subunits.</text>
</comment>
<dbReference type="InterPro" id="IPR036388">
    <property type="entry name" value="WH-like_DNA-bd_sf"/>
</dbReference>
<comment type="similarity">
    <text evidence="5">Belongs to the eukaryotic RPC3/POLR3C RNA polymerase subunit family.</text>
</comment>
<evidence type="ECO:0000313" key="10">
    <source>
        <dbReference type="EMBL" id="KAK2983516.1"/>
    </source>
</evidence>
<name>A0AA88RQ83_9ASTE</name>
<sequence length="568" mass="64488">MVSQHGIKLAVHLISSYFGDVVSKVCECLLRRGTLTLAQIVRFTELRKQNVVNSLLVLGGFGEAPKIITQYIVLFDNIIHHMRFPKFVTIVSEELGKECDEIFEGLLQHGRLSVNQLVDRHKQTSNQSGGLCTTLDALQDSFNRLVNARYVERCPAHEPFLAPPGDDETPAKKRGAKSAKMAEALETIEQRALAAASPMASMRFLIDTDTWTDVPGKNSGENPTSATVGEKRKQDSLELNGDAWATNKNKEVLWRVNFEEFVRRLRHKGVAGGLLLLGKEEGVGKRIAAIIESEDKERSSEDLPWLPRTAMAENPEIEEAECIRNVRARLDNGAGVVLSAILEATRSEETKVKMENSVPLSMNTIFEEVMKSEEGRSMTLEHVRAILDQLGCDIPVVAIDETYSIDLKNIIGMAQNQEVESIVLKKYGREAYRMFRLLSKAGRLVETDQISNTTFVEKKDAVKILYQLWNDEYLQMENVITHGARQSQFLLWKVNKSTLWVQVLDDMFHAALNLKLRIAYEQEQEKEIPREKLVGELEKRYKRFRKRRIVLESSLMKLDDALMLFHDF</sequence>
<dbReference type="PANTHER" id="PTHR12949:SF0">
    <property type="entry name" value="DNA-DIRECTED RNA POLYMERASE III SUBUNIT RPC3"/>
    <property type="match status" value="1"/>
</dbReference>
<comment type="function">
    <text evidence="5">DNA-dependent RNA polymerase catalyzes the transcription of DNA into RNA using the four ribonucleoside triphosphates as substrates. Specific core component of RNA polymerase III which synthesizes small RNAs, such as 5S rRNA and tRNAs.</text>
</comment>
<dbReference type="GO" id="GO:0003697">
    <property type="term" value="F:single-stranded DNA binding"/>
    <property type="evidence" value="ECO:0007669"/>
    <property type="project" value="UniProtKB-UniRule"/>
</dbReference>
<dbReference type="InterPro" id="IPR055207">
    <property type="entry name" value="POLR3C_WHD"/>
</dbReference>
<keyword evidence="3 5" id="KW-0804">Transcription</keyword>
<keyword evidence="2 5" id="KW-0240">DNA-directed RNA polymerase</keyword>
<evidence type="ECO:0000313" key="11">
    <source>
        <dbReference type="Proteomes" id="UP001187471"/>
    </source>
</evidence>
<dbReference type="Gene3D" id="1.10.10.10">
    <property type="entry name" value="Winged helix-like DNA-binding domain superfamily/Winged helix DNA-binding domain"/>
    <property type="match status" value="4"/>
</dbReference>
<evidence type="ECO:0000256" key="2">
    <source>
        <dbReference type="ARBA" id="ARBA00022478"/>
    </source>
</evidence>
<dbReference type="InterPro" id="IPR008806">
    <property type="entry name" value="RNA_pol_III_Rpc82_C"/>
</dbReference>
<dbReference type="Pfam" id="PF22536">
    <property type="entry name" value="WHD_POLR3C"/>
    <property type="match status" value="1"/>
</dbReference>
<evidence type="ECO:0000256" key="1">
    <source>
        <dbReference type="ARBA" id="ARBA00004123"/>
    </source>
</evidence>
<dbReference type="PANTHER" id="PTHR12949">
    <property type="entry name" value="RNA POLYMERASE III DNA DIRECTED -RELATED"/>
    <property type="match status" value="1"/>
</dbReference>
<organism evidence="10 11">
    <name type="scientific">Escallonia rubra</name>
    <dbReference type="NCBI Taxonomy" id="112253"/>
    <lineage>
        <taxon>Eukaryota</taxon>
        <taxon>Viridiplantae</taxon>
        <taxon>Streptophyta</taxon>
        <taxon>Embryophyta</taxon>
        <taxon>Tracheophyta</taxon>
        <taxon>Spermatophyta</taxon>
        <taxon>Magnoliopsida</taxon>
        <taxon>eudicotyledons</taxon>
        <taxon>Gunneridae</taxon>
        <taxon>Pentapetalae</taxon>
        <taxon>asterids</taxon>
        <taxon>campanulids</taxon>
        <taxon>Escalloniales</taxon>
        <taxon>Escalloniaceae</taxon>
        <taxon>Escallonia</taxon>
    </lineage>
</organism>
<evidence type="ECO:0000259" key="9">
    <source>
        <dbReference type="Pfam" id="PF22536"/>
    </source>
</evidence>
<dbReference type="FunFam" id="1.10.10.10:FF:000420">
    <property type="entry name" value="RNA polymerase III subunit, putative"/>
    <property type="match status" value="1"/>
</dbReference>
<keyword evidence="4 5" id="KW-0539">Nucleus</keyword>
<feature type="region of interest" description="Disordered" evidence="6">
    <location>
        <begin position="213"/>
        <end position="234"/>
    </location>
</feature>
<dbReference type="InterPro" id="IPR039748">
    <property type="entry name" value="RPC3"/>
</dbReference>
<dbReference type="Proteomes" id="UP001187471">
    <property type="component" value="Unassembled WGS sequence"/>
</dbReference>
<comment type="caution">
    <text evidence="10">The sequence shown here is derived from an EMBL/GenBank/DDBJ whole genome shotgun (WGS) entry which is preliminary data.</text>
</comment>
<dbReference type="Pfam" id="PF08221">
    <property type="entry name" value="HTH_9"/>
    <property type="match status" value="1"/>
</dbReference>
<dbReference type="FunFam" id="1.10.10.10:FF:000515">
    <property type="entry name" value="DNA-directed RNA polymerase III subunit rpc3"/>
    <property type="match status" value="1"/>
</dbReference>
<accession>A0AA88RQ83</accession>
<keyword evidence="11" id="KW-1185">Reference proteome</keyword>
<evidence type="ECO:0000259" key="7">
    <source>
        <dbReference type="Pfam" id="PF05645"/>
    </source>
</evidence>
<dbReference type="Pfam" id="PF05645">
    <property type="entry name" value="RNA_pol_Rpc82"/>
    <property type="match status" value="1"/>
</dbReference>
<evidence type="ECO:0000259" key="8">
    <source>
        <dbReference type="Pfam" id="PF08221"/>
    </source>
</evidence>
<feature type="domain" description="RNA polymerase III subunit RPC82-related helix-turn-helix" evidence="8">
    <location>
        <begin position="8"/>
        <end position="58"/>
    </location>
</feature>
<dbReference type="AlphaFoldDB" id="A0AA88RQ83"/>
<feature type="domain" description="DNA-directed RNA polymerase III subunit RPC3 winged-helix" evidence="9">
    <location>
        <begin position="419"/>
        <end position="485"/>
    </location>
</feature>
<proteinExistence type="inferred from homology"/>
<dbReference type="InterPro" id="IPR013197">
    <property type="entry name" value="RNA_pol_III_RPC82-rel_HTH"/>
</dbReference>
<reference evidence="10" key="1">
    <citation type="submission" date="2022-12" db="EMBL/GenBank/DDBJ databases">
        <title>Draft genome assemblies for two species of Escallonia (Escalloniales).</title>
        <authorList>
            <person name="Chanderbali A."/>
            <person name="Dervinis C."/>
            <person name="Anghel I."/>
            <person name="Soltis D."/>
            <person name="Soltis P."/>
            <person name="Zapata F."/>
        </authorList>
    </citation>
    <scope>NUCLEOTIDE SEQUENCE</scope>
    <source>
        <strain evidence="10">UCBG92.1500</strain>
        <tissue evidence="10">Leaf</tissue>
    </source>
</reference>
<gene>
    <name evidence="10" type="ORF">RJ640_023050</name>
</gene>
<dbReference type="GO" id="GO:0005666">
    <property type="term" value="C:RNA polymerase III complex"/>
    <property type="evidence" value="ECO:0007669"/>
    <property type="project" value="UniProtKB-UniRule"/>
</dbReference>
<evidence type="ECO:0000256" key="3">
    <source>
        <dbReference type="ARBA" id="ARBA00023163"/>
    </source>
</evidence>
<evidence type="ECO:0000256" key="5">
    <source>
        <dbReference type="RuleBase" id="RU367076"/>
    </source>
</evidence>
<evidence type="ECO:0000256" key="4">
    <source>
        <dbReference type="ARBA" id="ARBA00023242"/>
    </source>
</evidence>
<dbReference type="GO" id="GO:0006351">
    <property type="term" value="P:DNA-templated transcription"/>
    <property type="evidence" value="ECO:0007669"/>
    <property type="project" value="InterPro"/>
</dbReference>
<dbReference type="EMBL" id="JAVXUO010001311">
    <property type="protein sequence ID" value="KAK2983516.1"/>
    <property type="molecule type" value="Genomic_DNA"/>
</dbReference>
<feature type="domain" description="RNA polymerase III Rpc82 C -terminal" evidence="7">
    <location>
        <begin position="141"/>
        <end position="268"/>
    </location>
</feature>
<evidence type="ECO:0000256" key="6">
    <source>
        <dbReference type="SAM" id="MobiDB-lite"/>
    </source>
</evidence>
<protein>
    <recommendedName>
        <fullName evidence="5">DNA-directed RNA polymerase III subunit RPC3</fullName>
        <shortName evidence="5">RNA polymerase III subunit C3</shortName>
    </recommendedName>
</protein>